<dbReference type="GO" id="GO:0005634">
    <property type="term" value="C:nucleus"/>
    <property type="evidence" value="ECO:0007669"/>
    <property type="project" value="UniProtKB-SubCell"/>
</dbReference>
<keyword evidence="4" id="KW-0647">Proteasome</keyword>
<keyword evidence="3" id="KW-0963">Cytoplasm</keyword>
<dbReference type="Gene3D" id="1.10.2020.20">
    <property type="match status" value="1"/>
</dbReference>
<organism evidence="8">
    <name type="scientific">Zooxanthella nutricula</name>
    <dbReference type="NCBI Taxonomy" id="1333877"/>
    <lineage>
        <taxon>Eukaryota</taxon>
        <taxon>Sar</taxon>
        <taxon>Alveolata</taxon>
        <taxon>Dinophyceae</taxon>
        <taxon>Peridiniales</taxon>
        <taxon>Peridiniales incertae sedis</taxon>
        <taxon>Zooxanthella</taxon>
    </lineage>
</organism>
<feature type="domain" description="Pru" evidence="7">
    <location>
        <begin position="10"/>
        <end position="123"/>
    </location>
</feature>
<dbReference type="GO" id="GO:0008541">
    <property type="term" value="C:proteasome regulatory particle, lid subcomplex"/>
    <property type="evidence" value="ECO:0007669"/>
    <property type="project" value="TreeGrafter"/>
</dbReference>
<evidence type="ECO:0000256" key="1">
    <source>
        <dbReference type="ARBA" id="ARBA00004123"/>
    </source>
</evidence>
<protein>
    <recommendedName>
        <fullName evidence="9">Pru domain-containing protein</fullName>
    </recommendedName>
</protein>
<proteinExistence type="predicted"/>
<name>A0A7S2KTS2_9DINO</name>
<dbReference type="Gene3D" id="2.30.29.70">
    <property type="entry name" value="Proteasomal ubiquitin receptor Rpn13/ADRM1"/>
    <property type="match status" value="1"/>
</dbReference>
<evidence type="ECO:0000256" key="3">
    <source>
        <dbReference type="ARBA" id="ARBA00022490"/>
    </source>
</evidence>
<evidence type="ECO:0000259" key="7">
    <source>
        <dbReference type="PROSITE" id="PS51917"/>
    </source>
</evidence>
<dbReference type="AlphaFoldDB" id="A0A7S2KTS2"/>
<dbReference type="EMBL" id="HBGW01052124">
    <property type="protein sequence ID" value="CAD9586569.1"/>
    <property type="molecule type" value="Transcribed_RNA"/>
</dbReference>
<dbReference type="PROSITE" id="PS51916">
    <property type="entry name" value="DEUBAD"/>
    <property type="match status" value="1"/>
</dbReference>
<keyword evidence="5" id="KW-0539">Nucleus</keyword>
<gene>
    <name evidence="8" type="ORF">BRAN1462_LOCUS33106</name>
</gene>
<dbReference type="InterPro" id="IPR038108">
    <property type="entry name" value="RPN13_DEUBAD_sf"/>
</dbReference>
<reference evidence="8" key="1">
    <citation type="submission" date="2021-01" db="EMBL/GenBank/DDBJ databases">
        <authorList>
            <person name="Corre E."/>
            <person name="Pelletier E."/>
            <person name="Niang G."/>
            <person name="Scheremetjew M."/>
            <person name="Finn R."/>
            <person name="Kale V."/>
            <person name="Holt S."/>
            <person name="Cochrane G."/>
            <person name="Meng A."/>
            <person name="Brown T."/>
            <person name="Cohen L."/>
        </authorList>
    </citation>
    <scope>NUCLEOTIDE SEQUENCE</scope>
    <source>
        <strain evidence="8">RCC3387</strain>
    </source>
</reference>
<evidence type="ECO:0000256" key="2">
    <source>
        <dbReference type="ARBA" id="ARBA00004496"/>
    </source>
</evidence>
<comment type="subcellular location">
    <subcellularLocation>
        <location evidence="2">Cytoplasm</location>
    </subcellularLocation>
    <subcellularLocation>
        <location evidence="1">Nucleus</location>
    </subcellularLocation>
</comment>
<dbReference type="PANTHER" id="PTHR12225:SF0">
    <property type="entry name" value="PROTEASOMAL UBIQUITIN RECEPTOR ADRM1"/>
    <property type="match status" value="1"/>
</dbReference>
<dbReference type="PROSITE" id="PS51917">
    <property type="entry name" value="PRU"/>
    <property type="match status" value="1"/>
</dbReference>
<feature type="domain" description="DEUBAD" evidence="6">
    <location>
        <begin position="175"/>
        <end position="283"/>
    </location>
</feature>
<dbReference type="CDD" id="cd13314">
    <property type="entry name" value="PH_Rpn13"/>
    <property type="match status" value="1"/>
</dbReference>
<dbReference type="GO" id="GO:0070628">
    <property type="term" value="F:proteasome binding"/>
    <property type="evidence" value="ECO:0007669"/>
    <property type="project" value="TreeGrafter"/>
</dbReference>
<dbReference type="InterPro" id="IPR044867">
    <property type="entry name" value="DEUBAD_dom"/>
</dbReference>
<dbReference type="PANTHER" id="PTHR12225">
    <property type="entry name" value="ADHESION REGULATING MOLECULE 1 110 KDA CELL MEMBRANE GLYCOPROTEIN"/>
    <property type="match status" value="1"/>
</dbReference>
<dbReference type="GO" id="GO:0005737">
    <property type="term" value="C:cytoplasm"/>
    <property type="evidence" value="ECO:0007669"/>
    <property type="project" value="UniProtKB-SubCell"/>
</dbReference>
<dbReference type="InterPro" id="IPR038633">
    <property type="entry name" value="Rpn13/ADRM1_Pru_sf"/>
</dbReference>
<dbReference type="InterPro" id="IPR006773">
    <property type="entry name" value="Rpn13/ADRM1"/>
</dbReference>
<dbReference type="FunFam" id="2.30.29.70:FF:000001">
    <property type="entry name" value="Proteasomal ubiquitin receptor ADRM1"/>
    <property type="match status" value="1"/>
</dbReference>
<evidence type="ECO:0000256" key="4">
    <source>
        <dbReference type="ARBA" id="ARBA00022942"/>
    </source>
</evidence>
<dbReference type="GO" id="GO:0061133">
    <property type="term" value="F:endopeptidase activator activity"/>
    <property type="evidence" value="ECO:0007669"/>
    <property type="project" value="TreeGrafter"/>
</dbReference>
<evidence type="ECO:0000256" key="5">
    <source>
        <dbReference type="ARBA" id="ARBA00023242"/>
    </source>
</evidence>
<evidence type="ECO:0008006" key="9">
    <source>
        <dbReference type="Google" id="ProtNLM"/>
    </source>
</evidence>
<sequence length="283" mass="30557">MALFQQPVRPNGLVHVEFRAGRMDWDGKKVTADKRKGKVILFTSEEEQLMHFQWLDREKGEVSLDLIVINDAYFERIEKVKDGRVYILRFTSSDKKLFFWMQEPKTEGDEEMIKKFNEATGASIPDKKAGGAGATSSPAAPASAGAAAAGAAGAGTAVDPQLSAILQQFLDSQGAQSQRTPPLPMTDVLTTEVLSGLGSDEAAIAEMTPLLPESHRSPEGVREALSSPMLQQSLRALTQAVHSDQLPLLFTSLGLDPSAIASAAPGTDALELLCKAMENKYKK</sequence>
<accession>A0A7S2KTS2</accession>
<dbReference type="InterPro" id="IPR032368">
    <property type="entry name" value="RPN13_DEUBAD"/>
</dbReference>
<dbReference type="Pfam" id="PF04683">
    <property type="entry name" value="Rpn13_ADRM1_Pru"/>
    <property type="match status" value="1"/>
</dbReference>
<evidence type="ECO:0000259" key="6">
    <source>
        <dbReference type="PROSITE" id="PS51916"/>
    </source>
</evidence>
<dbReference type="InterPro" id="IPR044868">
    <property type="entry name" value="Rpn13/ADRM1_Pru"/>
</dbReference>
<evidence type="ECO:0000313" key="8">
    <source>
        <dbReference type="EMBL" id="CAD9586569.1"/>
    </source>
</evidence>
<dbReference type="Pfam" id="PF16550">
    <property type="entry name" value="RPN13_C"/>
    <property type="match status" value="1"/>
</dbReference>